<evidence type="ECO:0000313" key="1">
    <source>
        <dbReference type="EMBL" id="KAK8070012.1"/>
    </source>
</evidence>
<accession>A0ABR1VGK4</accession>
<evidence type="ECO:0000313" key="2">
    <source>
        <dbReference type="Proteomes" id="UP001480595"/>
    </source>
</evidence>
<dbReference type="EMBL" id="JAQQWL010000006">
    <property type="protein sequence ID" value="KAK8070012.1"/>
    <property type="molecule type" value="Genomic_DNA"/>
</dbReference>
<name>A0ABR1VGK4_9PEZI</name>
<dbReference type="GeneID" id="92091100"/>
<reference evidence="1 2" key="1">
    <citation type="submission" date="2023-01" db="EMBL/GenBank/DDBJ databases">
        <title>Analysis of 21 Apiospora genomes using comparative genomics revels a genus with tremendous synthesis potential of carbohydrate active enzymes and secondary metabolites.</title>
        <authorList>
            <person name="Sorensen T."/>
        </authorList>
    </citation>
    <scope>NUCLEOTIDE SEQUENCE [LARGE SCALE GENOMIC DNA]</scope>
    <source>
        <strain evidence="1 2">CBS 135458</strain>
    </source>
</reference>
<comment type="caution">
    <text evidence="1">The sequence shown here is derived from an EMBL/GenBank/DDBJ whole genome shotgun (WGS) entry which is preliminary data.</text>
</comment>
<protein>
    <submittedName>
        <fullName evidence="1">Uncharacterized protein</fullName>
    </submittedName>
</protein>
<keyword evidence="2" id="KW-1185">Reference proteome</keyword>
<gene>
    <name evidence="1" type="ORF">PG994_006628</name>
</gene>
<organism evidence="1 2">
    <name type="scientific">Apiospora phragmitis</name>
    <dbReference type="NCBI Taxonomy" id="2905665"/>
    <lineage>
        <taxon>Eukaryota</taxon>
        <taxon>Fungi</taxon>
        <taxon>Dikarya</taxon>
        <taxon>Ascomycota</taxon>
        <taxon>Pezizomycotina</taxon>
        <taxon>Sordariomycetes</taxon>
        <taxon>Xylariomycetidae</taxon>
        <taxon>Amphisphaeriales</taxon>
        <taxon>Apiosporaceae</taxon>
        <taxon>Apiospora</taxon>
    </lineage>
</organism>
<dbReference type="Proteomes" id="UP001480595">
    <property type="component" value="Unassembled WGS sequence"/>
</dbReference>
<proteinExistence type="predicted"/>
<dbReference type="RefSeq" id="XP_066717306.1">
    <property type="nucleotide sequence ID" value="XM_066858037.1"/>
</dbReference>
<sequence length="65" mass="7431">MTMLTILPFVVRGRWAASPFNTGKGFRDIAQKRYDEHPETSALDKGSKEQEDDVKESMALICDWI</sequence>